<keyword evidence="3" id="KW-1185">Reference proteome</keyword>
<dbReference type="InterPro" id="IPR000182">
    <property type="entry name" value="GNAT_dom"/>
</dbReference>
<dbReference type="SUPFAM" id="SSF55729">
    <property type="entry name" value="Acyl-CoA N-acyltransferases (Nat)"/>
    <property type="match status" value="1"/>
</dbReference>
<gene>
    <name evidence="2" type="ORF">FEM33_24080</name>
</gene>
<dbReference type="InterPro" id="IPR051531">
    <property type="entry name" value="N-acetyltransferase"/>
</dbReference>
<dbReference type="PANTHER" id="PTHR43792">
    <property type="entry name" value="GNAT FAMILY, PUTATIVE (AFU_ORTHOLOGUE AFUA_3G00765)-RELATED-RELATED"/>
    <property type="match status" value="1"/>
</dbReference>
<dbReference type="CDD" id="cd04301">
    <property type="entry name" value="NAT_SF"/>
    <property type="match status" value="1"/>
</dbReference>
<dbReference type="EMBL" id="VBSN01000071">
    <property type="protein sequence ID" value="KAA6432791.1"/>
    <property type="molecule type" value="Genomic_DNA"/>
</dbReference>
<comment type="caution">
    <text evidence="2">The sequence shown here is derived from an EMBL/GenBank/DDBJ whole genome shotgun (WGS) entry which is preliminary data.</text>
</comment>
<organism evidence="2 3">
    <name type="scientific">Dyadobacter flavalbus</name>
    <dbReference type="NCBI Taxonomy" id="2579942"/>
    <lineage>
        <taxon>Bacteria</taxon>
        <taxon>Pseudomonadati</taxon>
        <taxon>Bacteroidota</taxon>
        <taxon>Cytophagia</taxon>
        <taxon>Cytophagales</taxon>
        <taxon>Spirosomataceae</taxon>
        <taxon>Dyadobacter</taxon>
    </lineage>
</organism>
<evidence type="ECO:0000313" key="2">
    <source>
        <dbReference type="EMBL" id="KAA6432791.1"/>
    </source>
</evidence>
<feature type="domain" description="N-acetyltransferase" evidence="1">
    <location>
        <begin position="17"/>
        <end position="174"/>
    </location>
</feature>
<dbReference type="RefSeq" id="WP_139014521.1">
    <property type="nucleotide sequence ID" value="NZ_VBSN01000071.1"/>
</dbReference>
<name>A0A5M8QCL8_9BACT</name>
<dbReference type="Pfam" id="PF13302">
    <property type="entry name" value="Acetyltransf_3"/>
    <property type="match status" value="1"/>
</dbReference>
<keyword evidence="2" id="KW-0808">Transferase</keyword>
<accession>A0A5M8QCL8</accession>
<dbReference type="OrthoDB" id="9811523at2"/>
<evidence type="ECO:0000259" key="1">
    <source>
        <dbReference type="PROSITE" id="PS51186"/>
    </source>
</evidence>
<dbReference type="AlphaFoldDB" id="A0A5M8QCL8"/>
<protein>
    <submittedName>
        <fullName evidence="2">GNAT family N-acetyltransferase</fullName>
    </submittedName>
</protein>
<dbReference type="GO" id="GO:0016747">
    <property type="term" value="F:acyltransferase activity, transferring groups other than amino-acyl groups"/>
    <property type="evidence" value="ECO:0007669"/>
    <property type="project" value="InterPro"/>
</dbReference>
<dbReference type="Proteomes" id="UP000323994">
    <property type="component" value="Unassembled WGS sequence"/>
</dbReference>
<sequence>MLILNFNPFPLLETGRTKLHALSVTDHAEGMYLLRSNPEAMKFIGKPLLGSIAEAREIIELYNRNLRECIGITWGISLKTSPGLIGSIGFHKLDIFNHRAEIGYMLHPDYWNKGLMTEAIRKVLDYGFNEMYLHSIEARINPENDVSRKILLRQNFIKEGYFRESYYENRKYLDTEVYSLLKK</sequence>
<dbReference type="PROSITE" id="PS51186">
    <property type="entry name" value="GNAT"/>
    <property type="match status" value="1"/>
</dbReference>
<proteinExistence type="predicted"/>
<dbReference type="Gene3D" id="3.40.630.30">
    <property type="match status" value="1"/>
</dbReference>
<reference evidence="2 3" key="1">
    <citation type="submission" date="2019-05" db="EMBL/GenBank/DDBJ databases">
        <authorList>
            <person name="Qu J.-H."/>
        </authorList>
    </citation>
    <scope>NUCLEOTIDE SEQUENCE [LARGE SCALE GENOMIC DNA]</scope>
    <source>
        <strain evidence="2 3">NS28</strain>
    </source>
</reference>
<evidence type="ECO:0000313" key="3">
    <source>
        <dbReference type="Proteomes" id="UP000323994"/>
    </source>
</evidence>
<dbReference type="InterPro" id="IPR016181">
    <property type="entry name" value="Acyl_CoA_acyltransferase"/>
</dbReference>